<accession>A0ABU1M5U8</accession>
<evidence type="ECO:0000313" key="3">
    <source>
        <dbReference type="Proteomes" id="UP001184614"/>
    </source>
</evidence>
<keyword evidence="2" id="KW-0238">DNA-binding</keyword>
<evidence type="ECO:0000259" key="1">
    <source>
        <dbReference type="Pfam" id="PF08279"/>
    </source>
</evidence>
<comment type="caution">
    <text evidence="2">The sequence shown here is derived from an EMBL/GenBank/DDBJ whole genome shotgun (WGS) entry which is preliminary data.</text>
</comment>
<dbReference type="Proteomes" id="UP001184614">
    <property type="component" value="Unassembled WGS sequence"/>
</dbReference>
<proteinExistence type="predicted"/>
<reference evidence="2 3" key="1">
    <citation type="submission" date="2023-07" db="EMBL/GenBank/DDBJ databases">
        <title>Sorghum-associated microbial communities from plants grown in Nebraska, USA.</title>
        <authorList>
            <person name="Schachtman D."/>
        </authorList>
    </citation>
    <scope>NUCLEOTIDE SEQUENCE [LARGE SCALE GENOMIC DNA]</scope>
    <source>
        <strain evidence="2 3">DS1730</strain>
    </source>
</reference>
<dbReference type="InterPro" id="IPR036390">
    <property type="entry name" value="WH_DNA-bd_sf"/>
</dbReference>
<organism evidence="2 3">
    <name type="scientific">Brucella pseudogrignonensis</name>
    <dbReference type="NCBI Taxonomy" id="419475"/>
    <lineage>
        <taxon>Bacteria</taxon>
        <taxon>Pseudomonadati</taxon>
        <taxon>Pseudomonadota</taxon>
        <taxon>Alphaproteobacteria</taxon>
        <taxon>Hyphomicrobiales</taxon>
        <taxon>Brucellaceae</taxon>
        <taxon>Brucella/Ochrobactrum group</taxon>
        <taxon>Brucella</taxon>
    </lineage>
</organism>
<dbReference type="GO" id="GO:0003677">
    <property type="term" value="F:DNA binding"/>
    <property type="evidence" value="ECO:0007669"/>
    <property type="project" value="UniProtKB-KW"/>
</dbReference>
<protein>
    <submittedName>
        <fullName evidence="2">DNA-binding transcriptional regulator YafY</fullName>
    </submittedName>
</protein>
<dbReference type="SUPFAM" id="SSF46785">
    <property type="entry name" value="Winged helix' DNA-binding domain"/>
    <property type="match status" value="1"/>
</dbReference>
<keyword evidence="3" id="KW-1185">Reference proteome</keyword>
<dbReference type="InterPro" id="IPR013196">
    <property type="entry name" value="HTH_11"/>
</dbReference>
<dbReference type="InterPro" id="IPR036388">
    <property type="entry name" value="WH-like_DNA-bd_sf"/>
</dbReference>
<dbReference type="EMBL" id="JAVDQT010000001">
    <property type="protein sequence ID" value="MDR6431283.1"/>
    <property type="molecule type" value="Genomic_DNA"/>
</dbReference>
<sequence>MNSLAQSDGRALRKCERLLKLVGAIEDGGRHTSDDLAELLQVTPRTIYRDIKFLRLQGWRIPGGAGFGYTFAGRPRAQDYRNNSTASEARL</sequence>
<name>A0ABU1M5U8_9HYPH</name>
<dbReference type="Gene3D" id="1.10.10.10">
    <property type="entry name" value="Winged helix-like DNA-binding domain superfamily/Winged helix DNA-binding domain"/>
    <property type="match status" value="1"/>
</dbReference>
<evidence type="ECO:0000313" key="2">
    <source>
        <dbReference type="EMBL" id="MDR6431283.1"/>
    </source>
</evidence>
<gene>
    <name evidence="2" type="ORF">J2782_000988</name>
</gene>
<feature type="domain" description="Helix-turn-helix type 11" evidence="1">
    <location>
        <begin position="17"/>
        <end position="69"/>
    </location>
</feature>
<dbReference type="Pfam" id="PF08279">
    <property type="entry name" value="HTH_11"/>
    <property type="match status" value="1"/>
</dbReference>
<dbReference type="RefSeq" id="WP_310010481.1">
    <property type="nucleotide sequence ID" value="NZ_JAVDQT010000001.1"/>
</dbReference>